<dbReference type="PRINTS" id="PR01032">
    <property type="entry name" value="PHAGEIV"/>
</dbReference>
<evidence type="ECO:0000256" key="8">
    <source>
        <dbReference type="SAM" id="Coils"/>
    </source>
</evidence>
<dbReference type="GO" id="GO:0015627">
    <property type="term" value="C:type II protein secretion system complex"/>
    <property type="evidence" value="ECO:0007669"/>
    <property type="project" value="TreeGrafter"/>
</dbReference>
<comment type="similarity">
    <text evidence="6">Belongs to the bacterial secretin family.</text>
</comment>
<dbReference type="InterPro" id="IPR050810">
    <property type="entry name" value="Bact_Secretion_Sys_Channel"/>
</dbReference>
<comment type="caution">
    <text evidence="11">The sequence shown here is derived from an EMBL/GenBank/DDBJ whole genome shotgun (WGS) entry which is preliminary data.</text>
</comment>
<dbReference type="InterPro" id="IPR001775">
    <property type="entry name" value="GspD/PilQ"/>
</dbReference>
<sequence length="560" mass="61017">MKGLQTIAILSALLVTTVSAQTAGDPVDAQADAMMADAQQESLQASELPELPDEPTFEVPEEEVFLDLPGSDSVGTAVASDAETISVDFPEEDVRDIIRSVAELYELNVVIPDSLAGSVSIKLRDVSWQQVFDVVLEPLNFTYIIDGNIIKIKSQDELAVEPVDTRVFIVDFANAGEIRSSVEPLIDAAAGGKIQVDTRSNALVITERPSRMNDIQEIIETLDRPTEQVMIESKFVEIQGRENDSLGVDWQSLVGWGVSMEQGLNGILGRQYDRISGSGIPTTTTRQDTAVLSSDAFSVVLSALEANSDIELVSNPTIVTMNNKKATINIGEEYPIPSYRYNDEVGQFEVSQFEYKNIGINLNVIPQINSAGFINLNIQPEISSRSGEVSFGGASGALIPIISTRKTDSSVTIKSGYTLAIGGLIEQSEELTDSKVPILGSIPGLGRLFSSKGTDINRRNLIIFITAKILSASGATYEDVFSKKTLYEMGISSSDIPGYEPSEEEDALLDKVKASRDEVEQLEAQRKLQEKIQMLDAVKNASKENLTVAEEEESYPRRFQ</sequence>
<evidence type="ECO:0000313" key="11">
    <source>
        <dbReference type="EMBL" id="NDV62582.1"/>
    </source>
</evidence>
<feature type="coiled-coil region" evidence="8">
    <location>
        <begin position="505"/>
        <end position="532"/>
    </location>
</feature>
<keyword evidence="3 9" id="KW-0732">Signal</keyword>
<dbReference type="Gene3D" id="3.30.1370.120">
    <property type="match status" value="1"/>
</dbReference>
<dbReference type="InterPro" id="IPR005644">
    <property type="entry name" value="NolW-like"/>
</dbReference>
<name>A0A6B2M2N0_9BACT</name>
<evidence type="ECO:0000259" key="10">
    <source>
        <dbReference type="SMART" id="SM00965"/>
    </source>
</evidence>
<accession>A0A6B2M2N0</accession>
<dbReference type="PANTHER" id="PTHR30332">
    <property type="entry name" value="PROBABLE GENERAL SECRETION PATHWAY PROTEIN D"/>
    <property type="match status" value="1"/>
</dbReference>
<proteinExistence type="inferred from homology"/>
<feature type="domain" description="Secretin/TonB short N-terminal" evidence="10">
    <location>
        <begin position="107"/>
        <end position="155"/>
    </location>
</feature>
<evidence type="ECO:0000256" key="3">
    <source>
        <dbReference type="ARBA" id="ARBA00022729"/>
    </source>
</evidence>
<evidence type="ECO:0000256" key="7">
    <source>
        <dbReference type="RuleBase" id="RU004004"/>
    </source>
</evidence>
<comment type="subcellular location">
    <subcellularLocation>
        <location evidence="7">Cell outer membrane</location>
    </subcellularLocation>
    <subcellularLocation>
        <location evidence="1">Membrane</location>
    </subcellularLocation>
</comment>
<dbReference type="SMART" id="SM00965">
    <property type="entry name" value="STN"/>
    <property type="match status" value="1"/>
</dbReference>
<organism evidence="11 12">
    <name type="scientific">Oceanipulchritudo coccoides</name>
    <dbReference type="NCBI Taxonomy" id="2706888"/>
    <lineage>
        <taxon>Bacteria</taxon>
        <taxon>Pseudomonadati</taxon>
        <taxon>Verrucomicrobiota</taxon>
        <taxon>Opitutia</taxon>
        <taxon>Puniceicoccales</taxon>
        <taxon>Oceanipulchritudinaceae</taxon>
        <taxon>Oceanipulchritudo</taxon>
    </lineage>
</organism>
<keyword evidence="12" id="KW-1185">Reference proteome</keyword>
<evidence type="ECO:0000256" key="4">
    <source>
        <dbReference type="ARBA" id="ARBA00023136"/>
    </source>
</evidence>
<dbReference type="Pfam" id="PF00263">
    <property type="entry name" value="Secretin"/>
    <property type="match status" value="1"/>
</dbReference>
<dbReference type="Pfam" id="PF03958">
    <property type="entry name" value="Secretin_N"/>
    <property type="match status" value="1"/>
</dbReference>
<keyword evidence="8" id="KW-0175">Coiled coil</keyword>
<evidence type="ECO:0000256" key="6">
    <source>
        <dbReference type="RuleBase" id="RU004003"/>
    </source>
</evidence>
<evidence type="ECO:0000256" key="9">
    <source>
        <dbReference type="SAM" id="SignalP"/>
    </source>
</evidence>
<dbReference type="InterPro" id="IPR038591">
    <property type="entry name" value="NolW-like_sf"/>
</dbReference>
<dbReference type="InterPro" id="IPR004846">
    <property type="entry name" value="T2SS/T3SS_dom"/>
</dbReference>
<keyword evidence="2 7" id="KW-0813">Transport</keyword>
<dbReference type="InterPro" id="IPR011662">
    <property type="entry name" value="Secretin/TonB_short_N"/>
</dbReference>
<dbReference type="RefSeq" id="WP_163964701.1">
    <property type="nucleotide sequence ID" value="NZ_JAAGNX010000002.1"/>
</dbReference>
<dbReference type="AlphaFoldDB" id="A0A6B2M2N0"/>
<feature type="chain" id="PRO_5025519398" description="Secretin/TonB short N-terminal domain-containing protein" evidence="9">
    <location>
        <begin position="21"/>
        <end position="560"/>
    </location>
</feature>
<dbReference type="Gene3D" id="3.30.1370.130">
    <property type="match status" value="1"/>
</dbReference>
<dbReference type="Proteomes" id="UP000478417">
    <property type="component" value="Unassembled WGS sequence"/>
</dbReference>
<dbReference type="PRINTS" id="PR00811">
    <property type="entry name" value="BCTERIALGSPD"/>
</dbReference>
<reference evidence="11 12" key="1">
    <citation type="submission" date="2020-02" db="EMBL/GenBank/DDBJ databases">
        <title>Albibacoteraceae fam. nov., the first described family within the subdivision 4 Verrucomicrobia.</title>
        <authorList>
            <person name="Xi F."/>
        </authorList>
    </citation>
    <scope>NUCLEOTIDE SEQUENCE [LARGE SCALE GENOMIC DNA]</scope>
    <source>
        <strain evidence="11 12">CK1056</strain>
    </source>
</reference>
<dbReference type="Pfam" id="PF07660">
    <property type="entry name" value="STN"/>
    <property type="match status" value="1"/>
</dbReference>
<keyword evidence="4" id="KW-0472">Membrane</keyword>
<dbReference type="EMBL" id="JAAGNX010000002">
    <property type="protein sequence ID" value="NDV62582.1"/>
    <property type="molecule type" value="Genomic_DNA"/>
</dbReference>
<dbReference type="GO" id="GO:0009279">
    <property type="term" value="C:cell outer membrane"/>
    <property type="evidence" value="ECO:0007669"/>
    <property type="project" value="UniProtKB-SubCell"/>
</dbReference>
<feature type="signal peptide" evidence="9">
    <location>
        <begin position="1"/>
        <end position="20"/>
    </location>
</feature>
<keyword evidence="5" id="KW-0998">Cell outer membrane</keyword>
<evidence type="ECO:0000256" key="5">
    <source>
        <dbReference type="ARBA" id="ARBA00023237"/>
    </source>
</evidence>
<gene>
    <name evidence="11" type="ORF">G0Q06_08975</name>
</gene>
<dbReference type="GO" id="GO:0009306">
    <property type="term" value="P:protein secretion"/>
    <property type="evidence" value="ECO:0007669"/>
    <property type="project" value="InterPro"/>
</dbReference>
<evidence type="ECO:0000256" key="1">
    <source>
        <dbReference type="ARBA" id="ARBA00004370"/>
    </source>
</evidence>
<evidence type="ECO:0000313" key="12">
    <source>
        <dbReference type="Proteomes" id="UP000478417"/>
    </source>
</evidence>
<evidence type="ECO:0000256" key="2">
    <source>
        <dbReference type="ARBA" id="ARBA00022448"/>
    </source>
</evidence>
<dbReference type="PANTHER" id="PTHR30332:SF24">
    <property type="entry name" value="SECRETIN GSPD-RELATED"/>
    <property type="match status" value="1"/>
</dbReference>
<protein>
    <recommendedName>
        <fullName evidence="10">Secretin/TonB short N-terminal domain-containing protein</fullName>
    </recommendedName>
</protein>